<dbReference type="OrthoDB" id="5460653at2"/>
<dbReference type="Proteomes" id="UP000255108">
    <property type="component" value="Unassembled WGS sequence"/>
</dbReference>
<dbReference type="InterPro" id="IPR009363">
    <property type="entry name" value="Phage_Mu_Gp16"/>
</dbReference>
<reference evidence="1 3" key="1">
    <citation type="submission" date="2018-06" db="EMBL/GenBank/DDBJ databases">
        <authorList>
            <consortium name="Pathogen Informatics"/>
            <person name="Doyle S."/>
        </authorList>
    </citation>
    <scope>NUCLEOTIDE SEQUENCE [LARGE SCALE GENOMIC DNA]</scope>
    <source>
        <strain evidence="1 3">NCTC11159</strain>
    </source>
</reference>
<accession>A0A377Q8X9</accession>
<evidence type="ECO:0000313" key="4">
    <source>
        <dbReference type="Proteomes" id="UP000295794"/>
    </source>
</evidence>
<dbReference type="Pfam" id="PF06252">
    <property type="entry name" value="GemA"/>
    <property type="match status" value="1"/>
</dbReference>
<protein>
    <submittedName>
        <fullName evidence="1">Mu-like prophage protein gp16</fullName>
    </submittedName>
    <submittedName>
        <fullName evidence="2">Phage gp16-like protein</fullName>
    </submittedName>
</protein>
<keyword evidence="4" id="KW-1185">Reference proteome</keyword>
<reference evidence="2 4" key="2">
    <citation type="submission" date="2019-03" db="EMBL/GenBank/DDBJ databases">
        <title>Genomic Encyclopedia of Type Strains, Phase IV (KMG-IV): sequencing the most valuable type-strain genomes for metagenomic binning, comparative biology and taxonomic classification.</title>
        <authorList>
            <person name="Goeker M."/>
        </authorList>
    </citation>
    <scope>NUCLEOTIDE SEQUENCE [LARGE SCALE GENOMIC DNA]</scope>
    <source>
        <strain evidence="2 4">DSM 3764</strain>
    </source>
</reference>
<evidence type="ECO:0000313" key="2">
    <source>
        <dbReference type="EMBL" id="TCU88566.1"/>
    </source>
</evidence>
<dbReference type="AlphaFoldDB" id="A0A377Q8X9"/>
<name>A0A377Q8X9_9NEIS</name>
<dbReference type="EMBL" id="SMBT01000003">
    <property type="protein sequence ID" value="TCU88566.1"/>
    <property type="molecule type" value="Genomic_DNA"/>
</dbReference>
<sequence>MASNAHLAQIHIAKKQLAMDDDTYRAMLKEIAGVESAKNLSVPKALAVLAHLKRRGFKVTSAKAGSSRPLDQEETSKKIRALWLFLHELGGVNNASEAALGAYVKRMTGVEALQWINHRQAQTLIESLKKWAMRFLPAAVTKLQQEIDAVGCTEEVKIEIARLLSLTSRGAFDPMQAAWEFMTDHLNHSKEKS</sequence>
<organism evidence="1 3">
    <name type="scientific">Iodobacter fluviatilis</name>
    <dbReference type="NCBI Taxonomy" id="537"/>
    <lineage>
        <taxon>Bacteria</taxon>
        <taxon>Pseudomonadati</taxon>
        <taxon>Pseudomonadota</taxon>
        <taxon>Betaproteobacteria</taxon>
        <taxon>Neisseriales</taxon>
        <taxon>Chitinibacteraceae</taxon>
        <taxon>Iodobacter</taxon>
    </lineage>
</organism>
<gene>
    <name evidence="2" type="ORF">EV682_103150</name>
    <name evidence="1" type="ORF">NCTC11159_02435</name>
</gene>
<evidence type="ECO:0000313" key="3">
    <source>
        <dbReference type="Proteomes" id="UP000255108"/>
    </source>
</evidence>
<dbReference type="EMBL" id="UGHR01000001">
    <property type="protein sequence ID" value="STQ91363.1"/>
    <property type="molecule type" value="Genomic_DNA"/>
</dbReference>
<dbReference type="Proteomes" id="UP000295794">
    <property type="component" value="Unassembled WGS sequence"/>
</dbReference>
<proteinExistence type="predicted"/>
<dbReference type="RefSeq" id="WP_115227576.1">
    <property type="nucleotide sequence ID" value="NZ_CAWOLO010000003.1"/>
</dbReference>
<evidence type="ECO:0000313" key="1">
    <source>
        <dbReference type="EMBL" id="STQ91363.1"/>
    </source>
</evidence>